<evidence type="ECO:0000256" key="1">
    <source>
        <dbReference type="SAM" id="MobiDB-lite"/>
    </source>
</evidence>
<name>A0A8D9BL21_9HEMI</name>
<evidence type="ECO:0000313" key="2">
    <source>
        <dbReference type="EMBL" id="CAG6783336.1"/>
    </source>
</evidence>
<sequence length="326" mass="37814">MTFRIHCSPVRISVLRVDSPNQGQNLTNPNPYHGQSSHSTCQKLTNHQAKSKTPSETLNQEVNTKIPSENLNNQEVNTKIPSQNLNNLQGKTKIPSENITNHQESTEVPSQNLTNHEEKLDLPSETLKKHQNLTNSPPSPNRYRLLKPFGLWNISSRISRKFRKSPMALEKTRKVFDSSTISDIEETSATTRKHFKETLFTRKRFRVLSETTTTTITESSFKEKFESTENSPGQDISKSHFSKMPNRRRFRVFGLKEKIKKKMKTPLLPLLSRSRASRNNTNRFRYDVEIRVSDEREEIEARKQIEEAMSKYRRRGLCEVITVMNE</sequence>
<organism evidence="2">
    <name type="scientific">Cacopsylla melanoneura</name>
    <dbReference type="NCBI Taxonomy" id="428564"/>
    <lineage>
        <taxon>Eukaryota</taxon>
        <taxon>Metazoa</taxon>
        <taxon>Ecdysozoa</taxon>
        <taxon>Arthropoda</taxon>
        <taxon>Hexapoda</taxon>
        <taxon>Insecta</taxon>
        <taxon>Pterygota</taxon>
        <taxon>Neoptera</taxon>
        <taxon>Paraneoptera</taxon>
        <taxon>Hemiptera</taxon>
        <taxon>Sternorrhyncha</taxon>
        <taxon>Psylloidea</taxon>
        <taxon>Psyllidae</taxon>
        <taxon>Psyllinae</taxon>
        <taxon>Cacopsylla</taxon>
    </lineage>
</organism>
<feature type="region of interest" description="Disordered" evidence="1">
    <location>
        <begin position="220"/>
        <end position="241"/>
    </location>
</feature>
<dbReference type="EMBL" id="HBUF01631821">
    <property type="protein sequence ID" value="CAG6783336.1"/>
    <property type="molecule type" value="Transcribed_RNA"/>
</dbReference>
<proteinExistence type="predicted"/>
<feature type="compositionally biased region" description="Polar residues" evidence="1">
    <location>
        <begin position="19"/>
        <end position="68"/>
    </location>
</feature>
<protein>
    <submittedName>
        <fullName evidence="2">Uncharacterized protein</fullName>
    </submittedName>
</protein>
<accession>A0A8D9BL21</accession>
<reference evidence="2" key="1">
    <citation type="submission" date="2021-05" db="EMBL/GenBank/DDBJ databases">
        <authorList>
            <person name="Alioto T."/>
            <person name="Alioto T."/>
            <person name="Gomez Garrido J."/>
        </authorList>
    </citation>
    <scope>NUCLEOTIDE SEQUENCE</scope>
</reference>
<feature type="region of interest" description="Disordered" evidence="1">
    <location>
        <begin position="18"/>
        <end position="68"/>
    </location>
</feature>
<dbReference type="AlphaFoldDB" id="A0A8D9BL21"/>